<organism evidence="2 3">
    <name type="scientific">Magnetospirillum fulvum MGU-K5</name>
    <dbReference type="NCBI Taxonomy" id="1316936"/>
    <lineage>
        <taxon>Bacteria</taxon>
        <taxon>Pseudomonadati</taxon>
        <taxon>Pseudomonadota</taxon>
        <taxon>Alphaproteobacteria</taxon>
        <taxon>Rhodospirillales</taxon>
        <taxon>Rhodospirillaceae</taxon>
        <taxon>Magnetospirillum</taxon>
    </lineage>
</organism>
<gene>
    <name evidence="2" type="ORF">K678_11483</name>
</gene>
<evidence type="ECO:0000313" key="2">
    <source>
        <dbReference type="EMBL" id="EPY01342.1"/>
    </source>
</evidence>
<dbReference type="EMBL" id="AQPH01000043">
    <property type="protein sequence ID" value="EPY01342.1"/>
    <property type="molecule type" value="Genomic_DNA"/>
</dbReference>
<accession>S9S600</accession>
<reference evidence="2 3" key="1">
    <citation type="submission" date="2013-04" db="EMBL/GenBank/DDBJ databases">
        <authorList>
            <person name="Kuznetsov B."/>
            <person name="Ivanovsky R."/>
        </authorList>
    </citation>
    <scope>NUCLEOTIDE SEQUENCE [LARGE SCALE GENOMIC DNA]</scope>
    <source>
        <strain evidence="2 3">MGU-K5</strain>
    </source>
</reference>
<protein>
    <submittedName>
        <fullName evidence="2">Prophage PSPPH06, putative tail fiber protein</fullName>
    </submittedName>
</protein>
<dbReference type="RefSeq" id="WP_021132609.1">
    <property type="nucleotide sequence ID" value="NZ_AQPH01000043.1"/>
</dbReference>
<dbReference type="Pfam" id="PF16778">
    <property type="entry name" value="Phage_tail_APC"/>
    <property type="match status" value="1"/>
</dbReference>
<evidence type="ECO:0000259" key="1">
    <source>
        <dbReference type="Pfam" id="PF16778"/>
    </source>
</evidence>
<dbReference type="AlphaFoldDB" id="S9S600"/>
<feature type="domain" description="Phage tail assembly chaperone-like" evidence="1">
    <location>
        <begin position="100"/>
        <end position="168"/>
    </location>
</feature>
<dbReference type="Proteomes" id="UP000015350">
    <property type="component" value="Unassembled WGS sequence"/>
</dbReference>
<comment type="caution">
    <text evidence="2">The sequence shown here is derived from an EMBL/GenBank/DDBJ whole genome shotgun (WGS) entry which is preliminary data.</text>
</comment>
<dbReference type="OrthoDB" id="190583at2"/>
<proteinExistence type="predicted"/>
<dbReference type="InterPro" id="IPR031893">
    <property type="entry name" value="Phage_tail_APC"/>
</dbReference>
<evidence type="ECO:0000313" key="3">
    <source>
        <dbReference type="Proteomes" id="UP000015350"/>
    </source>
</evidence>
<dbReference type="STRING" id="1316936.K678_11483"/>
<name>S9S600_MAGFU</name>
<sequence>MFDLAITQGADFLRYTRNGKAIDLPDGTTVLGPLSHLPHHAGDYTIRAVVLSGVEPGPLEIGGTAPPVVDGDVVVIRRTVTPLGAEQIAAIEAVAVQSAWSALRAERDNRLLGATAVLDRHRNQRDFGLPTTLTDAQATAWATYAQALRDLPEVTTDPAAPIWPVDPETAQEAP</sequence>